<dbReference type="InterPro" id="IPR011006">
    <property type="entry name" value="CheY-like_superfamily"/>
</dbReference>
<dbReference type="GO" id="GO:0000160">
    <property type="term" value="P:phosphorelay signal transduction system"/>
    <property type="evidence" value="ECO:0007669"/>
    <property type="project" value="InterPro"/>
</dbReference>
<dbReference type="EMBL" id="CP011371">
    <property type="protein sequence ID" value="AKJ27233.1"/>
    <property type="molecule type" value="Genomic_DNA"/>
</dbReference>
<dbReference type="PROSITE" id="PS50110">
    <property type="entry name" value="RESPONSE_REGULATORY"/>
    <property type="match status" value="1"/>
</dbReference>
<feature type="modified residue" description="4-aspartylphosphate" evidence="2">
    <location>
        <position position="375"/>
    </location>
</feature>
<dbReference type="Pfam" id="PF00072">
    <property type="entry name" value="Response_reg"/>
    <property type="match status" value="1"/>
</dbReference>
<keyword evidence="4" id="KW-0418">Kinase</keyword>
<reference evidence="4 5" key="1">
    <citation type="submission" date="2015-05" db="EMBL/GenBank/DDBJ databases">
        <authorList>
            <person name="Tang B."/>
            <person name="Yu Y."/>
        </authorList>
    </citation>
    <scope>NUCLEOTIDE SEQUENCE [LARGE SCALE GENOMIC DNA]</scope>
    <source>
        <strain evidence="4 5">DSM 7029</strain>
    </source>
</reference>
<dbReference type="PANTHER" id="PTHR45339">
    <property type="entry name" value="HYBRID SIGNAL TRANSDUCTION HISTIDINE KINASE J"/>
    <property type="match status" value="1"/>
</dbReference>
<dbReference type="AlphaFoldDB" id="A0A0G3BGW2"/>
<proteinExistence type="predicted"/>
<name>A0A0G3BGW2_9BURK</name>
<dbReference type="CDD" id="cd17546">
    <property type="entry name" value="REC_hyHK_CKI1_RcsC-like"/>
    <property type="match status" value="1"/>
</dbReference>
<dbReference type="InterPro" id="IPR001789">
    <property type="entry name" value="Sig_transdc_resp-reg_receiver"/>
</dbReference>
<protein>
    <submittedName>
        <fullName evidence="4">Sensory box histidine kinase/response regulator</fullName>
    </submittedName>
</protein>
<keyword evidence="5" id="KW-1185">Reference proteome</keyword>
<dbReference type="Proteomes" id="UP000035352">
    <property type="component" value="Chromosome"/>
</dbReference>
<evidence type="ECO:0000256" key="1">
    <source>
        <dbReference type="ARBA" id="ARBA00022553"/>
    </source>
</evidence>
<evidence type="ECO:0000256" key="2">
    <source>
        <dbReference type="PROSITE-ProRule" id="PRU00169"/>
    </source>
</evidence>
<organism evidence="4 5">
    <name type="scientific">Caldimonas brevitalea</name>
    <dbReference type="NCBI Taxonomy" id="413882"/>
    <lineage>
        <taxon>Bacteria</taxon>
        <taxon>Pseudomonadati</taxon>
        <taxon>Pseudomonadota</taxon>
        <taxon>Betaproteobacteria</taxon>
        <taxon>Burkholderiales</taxon>
        <taxon>Sphaerotilaceae</taxon>
        <taxon>Caldimonas</taxon>
    </lineage>
</organism>
<evidence type="ECO:0000313" key="5">
    <source>
        <dbReference type="Proteomes" id="UP000035352"/>
    </source>
</evidence>
<evidence type="ECO:0000313" key="4">
    <source>
        <dbReference type="EMBL" id="AKJ27233.1"/>
    </source>
</evidence>
<dbReference type="SMART" id="SM00448">
    <property type="entry name" value="REC"/>
    <property type="match status" value="1"/>
</dbReference>
<sequence>MRASMREQRVAPLVRNDASVMQTYDFGEIFTNCARHVLRQTLMRGQSFSFDCEGPPLLLDDDPLSVECAIYRLMCAVTEILPNAFLVLKGRTADLGGGRAEVHVLIGGLAAQVPAETVARVLERLQLPDAGRPWNDSTPARTARGRCPISGASVAFGCTRGRGVLFAFTLQCHGQFDPAPLPDAAGATVWVVSTARHATDCLSRRLHRAGWSVVRFDTCEDAAQYAARLQGGEVRPAWVVVLDSPDITEASLDTLSRALPRSCTRSFAVPAGAPALLSTEPVGGFEVELYPFSPAQIHHVTTAARGRDGAPSTWLLPEPPRDSRSPLLVVDDNEVNRMVASEMARMLGYSVVTADDGLAAIQQCNDSHPQAVLMDLDMPRLNGIDATQQLRALQRDGRMPPFAVVALTAGLQAQVGDQCRDAGMDGYLSKPLSFPELAAELHRVVVPAVSTPLHLDPGR</sequence>
<dbReference type="Gene3D" id="3.40.50.2300">
    <property type="match status" value="1"/>
</dbReference>
<keyword evidence="1 2" id="KW-0597">Phosphoprotein</keyword>
<dbReference type="GO" id="GO:0016301">
    <property type="term" value="F:kinase activity"/>
    <property type="evidence" value="ECO:0007669"/>
    <property type="project" value="UniProtKB-KW"/>
</dbReference>
<keyword evidence="4" id="KW-0808">Transferase</keyword>
<dbReference type="PANTHER" id="PTHR45339:SF6">
    <property type="entry name" value="SENSORY HISTIDINE PROTEIN KINASE"/>
    <property type="match status" value="1"/>
</dbReference>
<dbReference type="SUPFAM" id="SSF52172">
    <property type="entry name" value="CheY-like"/>
    <property type="match status" value="1"/>
</dbReference>
<accession>A0A0G3BGW2</accession>
<evidence type="ECO:0000259" key="3">
    <source>
        <dbReference type="PROSITE" id="PS50110"/>
    </source>
</evidence>
<dbReference type="STRING" id="413882.AAW51_0542"/>
<gene>
    <name evidence="4" type="ORF">AAW51_0542</name>
</gene>
<feature type="domain" description="Response regulatory" evidence="3">
    <location>
        <begin position="326"/>
        <end position="445"/>
    </location>
</feature>
<dbReference type="KEGG" id="pbh:AAW51_0542"/>